<protein>
    <recommendedName>
        <fullName evidence="3">Sialate O-acetylesterase domain-containing protein</fullName>
    </recommendedName>
</protein>
<dbReference type="EMBL" id="CP036316">
    <property type="protein sequence ID" value="QDT63875.1"/>
    <property type="molecule type" value="Genomic_DNA"/>
</dbReference>
<dbReference type="InterPro" id="IPR039329">
    <property type="entry name" value="SIAE"/>
</dbReference>
<evidence type="ECO:0000256" key="2">
    <source>
        <dbReference type="SAM" id="MobiDB-lite"/>
    </source>
</evidence>
<dbReference type="GO" id="GO:0001681">
    <property type="term" value="F:sialate O-acetylesterase activity"/>
    <property type="evidence" value="ECO:0007669"/>
    <property type="project" value="InterPro"/>
</dbReference>
<gene>
    <name evidence="4" type="ORF">V22_11010</name>
</gene>
<proteinExistence type="predicted"/>
<organism evidence="4 5">
    <name type="scientific">Calycomorphotria hydatis</name>
    <dbReference type="NCBI Taxonomy" id="2528027"/>
    <lineage>
        <taxon>Bacteria</taxon>
        <taxon>Pseudomonadati</taxon>
        <taxon>Planctomycetota</taxon>
        <taxon>Planctomycetia</taxon>
        <taxon>Planctomycetales</taxon>
        <taxon>Planctomycetaceae</taxon>
        <taxon>Calycomorphotria</taxon>
    </lineage>
</organism>
<keyword evidence="5" id="KW-1185">Reference proteome</keyword>
<dbReference type="PANTHER" id="PTHR22901">
    <property type="entry name" value="SIALATE O-ACETYLESTERASE"/>
    <property type="match status" value="1"/>
</dbReference>
<dbReference type="PANTHER" id="PTHR22901:SF0">
    <property type="entry name" value="SIALATE O-ACETYLESTERASE"/>
    <property type="match status" value="1"/>
</dbReference>
<dbReference type="SUPFAM" id="SSF52266">
    <property type="entry name" value="SGNH hydrolase"/>
    <property type="match status" value="1"/>
</dbReference>
<feature type="region of interest" description="Disordered" evidence="2">
    <location>
        <begin position="257"/>
        <end position="278"/>
    </location>
</feature>
<evidence type="ECO:0000259" key="3">
    <source>
        <dbReference type="Pfam" id="PF03629"/>
    </source>
</evidence>
<dbReference type="Pfam" id="PF03629">
    <property type="entry name" value="SASA"/>
    <property type="match status" value="2"/>
</dbReference>
<reference evidence="4 5" key="1">
    <citation type="submission" date="2019-02" db="EMBL/GenBank/DDBJ databases">
        <title>Deep-cultivation of Planctomycetes and their phenomic and genomic characterization uncovers novel biology.</title>
        <authorList>
            <person name="Wiegand S."/>
            <person name="Jogler M."/>
            <person name="Boedeker C."/>
            <person name="Pinto D."/>
            <person name="Vollmers J."/>
            <person name="Rivas-Marin E."/>
            <person name="Kohn T."/>
            <person name="Peeters S.H."/>
            <person name="Heuer A."/>
            <person name="Rast P."/>
            <person name="Oberbeckmann S."/>
            <person name="Bunk B."/>
            <person name="Jeske O."/>
            <person name="Meyerdierks A."/>
            <person name="Storesund J.E."/>
            <person name="Kallscheuer N."/>
            <person name="Luecker S."/>
            <person name="Lage O.M."/>
            <person name="Pohl T."/>
            <person name="Merkel B.J."/>
            <person name="Hornburger P."/>
            <person name="Mueller R.-W."/>
            <person name="Bruemmer F."/>
            <person name="Labrenz M."/>
            <person name="Spormann A.M."/>
            <person name="Op den Camp H."/>
            <person name="Overmann J."/>
            <person name="Amann R."/>
            <person name="Jetten M.S.M."/>
            <person name="Mascher T."/>
            <person name="Medema M.H."/>
            <person name="Devos D.P."/>
            <person name="Kaster A.-K."/>
            <person name="Ovreas L."/>
            <person name="Rohde M."/>
            <person name="Galperin M.Y."/>
            <person name="Jogler C."/>
        </authorList>
    </citation>
    <scope>NUCLEOTIDE SEQUENCE [LARGE SCALE GENOMIC DNA]</scope>
    <source>
        <strain evidence="4 5">V22</strain>
    </source>
</reference>
<dbReference type="InterPro" id="IPR005181">
    <property type="entry name" value="SASA"/>
</dbReference>
<dbReference type="Gene3D" id="3.40.50.1110">
    <property type="entry name" value="SGNH hydrolase"/>
    <property type="match status" value="1"/>
</dbReference>
<evidence type="ECO:0000256" key="1">
    <source>
        <dbReference type="ARBA" id="ARBA00022801"/>
    </source>
</evidence>
<dbReference type="AlphaFoldDB" id="A0A517T667"/>
<dbReference type="Proteomes" id="UP000319976">
    <property type="component" value="Chromosome"/>
</dbReference>
<feature type="domain" description="Sialate O-acetylesterase" evidence="3">
    <location>
        <begin position="107"/>
        <end position="220"/>
    </location>
</feature>
<feature type="domain" description="Sialate O-acetylesterase" evidence="3">
    <location>
        <begin position="285"/>
        <end position="404"/>
    </location>
</feature>
<accession>A0A517T667</accession>
<dbReference type="RefSeq" id="WP_145260527.1">
    <property type="nucleotide sequence ID" value="NZ_CP036316.1"/>
</dbReference>
<sequence length="523" mass="58074">MRTLIVALLWQILFYSSAATLLAEVSLPSVLSDNMVIQRDLPVTIWGWAEPEEHVTVTGSWGDSAKCVTRSDHQWQVKISAPNAGGPYTITIRGHSEIKLTNILCGDVWICSGQSNMELPLSATRDAKQDIAESEKPNIRLFKVNRAISLTPENDVDGAWERCDPDTAKDFSAVGYFFGRDLQRELDVPIGLVQSAWGGTPIHSWIPEKYAKGNNIYQATRKNYDLRAETYTHEKAVEEFEQKVLAADQRIAEWRDNGRVGPRPYKPTKPEGHPQSENPNYPGALYNAMIHPLLPMRIKGVIWYQGESNANLAAAGHYKVELESLIAGWRGLWDQGEFPFYFVQLPNYKAPWREPVENGGWPVIREVFLQTARSIPNTAMAITIDIGEANDIHPKNKQDVGNRLSRLALRNTYGREDIVWSGPIQDSCRFEHGKAIITFQTGGAPLAIKGSKLQGFALIDNNGVPHSAEARIKDENTVVVTSEEVDAPAGVYYAWAANPNTANLINEDGLPASPFRAGMTAGK</sequence>
<name>A0A517T667_9PLAN</name>
<dbReference type="InterPro" id="IPR036514">
    <property type="entry name" value="SGNH_hydro_sf"/>
</dbReference>
<keyword evidence="1" id="KW-0378">Hydrolase</keyword>
<evidence type="ECO:0000313" key="5">
    <source>
        <dbReference type="Proteomes" id="UP000319976"/>
    </source>
</evidence>
<dbReference type="GO" id="GO:0005975">
    <property type="term" value="P:carbohydrate metabolic process"/>
    <property type="evidence" value="ECO:0007669"/>
    <property type="project" value="TreeGrafter"/>
</dbReference>
<evidence type="ECO:0000313" key="4">
    <source>
        <dbReference type="EMBL" id="QDT63875.1"/>
    </source>
</evidence>
<dbReference type="OrthoDB" id="9795554at2"/>
<dbReference type="KEGG" id="chya:V22_11010"/>